<dbReference type="KEGG" id="sre:PTSG_02885"/>
<comment type="similarity">
    <text evidence="1">Belongs to the NmrA-type oxidoreductase family.</text>
</comment>
<dbReference type="PANTHER" id="PTHR42748:SF18">
    <property type="entry name" value="NMRA-LIKE DOMAIN-CONTAINING PROTEIN"/>
    <property type="match status" value="1"/>
</dbReference>
<gene>
    <name evidence="4" type="ORF">PTSG_02885</name>
</gene>
<organism evidence="5">
    <name type="scientific">Salpingoeca rosetta (strain ATCC 50818 / BSB-021)</name>
    <dbReference type="NCBI Taxonomy" id="946362"/>
    <lineage>
        <taxon>Eukaryota</taxon>
        <taxon>Choanoflagellata</taxon>
        <taxon>Craspedida</taxon>
        <taxon>Salpingoecidae</taxon>
        <taxon>Salpingoeca</taxon>
    </lineage>
</organism>
<dbReference type="Gene3D" id="3.90.25.10">
    <property type="entry name" value="UDP-galactose 4-epimerase, domain 1"/>
    <property type="match status" value="1"/>
</dbReference>
<dbReference type="InterPro" id="IPR008030">
    <property type="entry name" value="NmrA-like"/>
</dbReference>
<dbReference type="RefSeq" id="XP_004996398.1">
    <property type="nucleotide sequence ID" value="XM_004996341.1"/>
</dbReference>
<dbReference type="Proteomes" id="UP000007799">
    <property type="component" value="Unassembled WGS sequence"/>
</dbReference>
<proteinExistence type="inferred from homology"/>
<evidence type="ECO:0000259" key="3">
    <source>
        <dbReference type="Pfam" id="PF05368"/>
    </source>
</evidence>
<dbReference type="PANTHER" id="PTHR42748">
    <property type="entry name" value="NITROGEN METABOLITE REPRESSION PROTEIN NMRA FAMILY MEMBER"/>
    <property type="match status" value="1"/>
</dbReference>
<dbReference type="Gene3D" id="3.40.50.720">
    <property type="entry name" value="NAD(P)-binding Rossmann-like Domain"/>
    <property type="match status" value="1"/>
</dbReference>
<evidence type="ECO:0000313" key="5">
    <source>
        <dbReference type="Proteomes" id="UP000007799"/>
    </source>
</evidence>
<dbReference type="AlphaFoldDB" id="F2U3M1"/>
<dbReference type="OrthoDB" id="300709at2759"/>
<reference evidence="4" key="1">
    <citation type="submission" date="2009-08" db="EMBL/GenBank/DDBJ databases">
        <title>Annotation of Salpingoeca rosetta.</title>
        <authorList>
            <consortium name="The Broad Institute Genome Sequencing Platform"/>
            <person name="Russ C."/>
            <person name="Cuomo C."/>
            <person name="Burger G."/>
            <person name="Gray M.W."/>
            <person name="Holland P.W.H."/>
            <person name="King N."/>
            <person name="Lang F.B.F."/>
            <person name="Roger A.J."/>
            <person name="Ruiz-Trillo I."/>
            <person name="Young S.K."/>
            <person name="Zeng Q."/>
            <person name="Gargeya S."/>
            <person name="Alvarado L."/>
            <person name="Berlin A."/>
            <person name="Chapman S.B."/>
            <person name="Chen Z."/>
            <person name="Freedman E."/>
            <person name="Gellesch M."/>
            <person name="Goldberg J."/>
            <person name="Griggs A."/>
            <person name="Gujja S."/>
            <person name="Heilman E."/>
            <person name="Heiman D."/>
            <person name="Howarth C."/>
            <person name="Mehta T."/>
            <person name="Neiman D."/>
            <person name="Pearson M."/>
            <person name="Roberts A."/>
            <person name="Saif S."/>
            <person name="Shea T."/>
            <person name="Shenoy N."/>
            <person name="Sisk P."/>
            <person name="Stolte C."/>
            <person name="Sykes S."/>
            <person name="White J."/>
            <person name="Yandava C."/>
            <person name="Haas B."/>
            <person name="Nusbaum C."/>
            <person name="Birren B."/>
        </authorList>
    </citation>
    <scope>NUCLEOTIDE SEQUENCE [LARGE SCALE GENOMIC DNA]</scope>
    <source>
        <strain evidence="4">ATCC 50818</strain>
    </source>
</reference>
<dbReference type="EMBL" id="GL832960">
    <property type="protein sequence ID" value="EGD82215.1"/>
    <property type="molecule type" value="Genomic_DNA"/>
</dbReference>
<sequence length="292" mass="31245">MPSNIVVLGSTGFVGTSTIKTLASRYSAQTQVRAATRDPSSDKAKALAADNVMVVKGDMSDPASLDNIIQKDDAVFVVTPGHIERTKLAIAGVDAAKRNGAKFVLVVSVLTTGTDSIFGRQFAPLEKHVQECGIPYSLVRLPFFIDNAFGNQEAIKGGKYYAPAKPDVVFTPVAVADVGEACAAILADPSKHANTIYSLTSKPMTHKDIVAGFSKALGKPVEYVQVPYDAAKKSFMDLGMPEWQVDGVLELFRYFDASAKVTNNPTDDIKKITGHDPLDAEAWMKSVKGAFA</sequence>
<dbReference type="FunCoup" id="F2U3M1">
    <property type="interactions" value="658"/>
</dbReference>
<accession>F2U3M1</accession>
<dbReference type="InParanoid" id="F2U3M1"/>
<protein>
    <recommendedName>
        <fullName evidence="3">NmrA-like domain-containing protein</fullName>
    </recommendedName>
</protein>
<dbReference type="InterPro" id="IPR036291">
    <property type="entry name" value="NAD(P)-bd_dom_sf"/>
</dbReference>
<dbReference type="eggNOG" id="ENOG502RYAX">
    <property type="taxonomic scope" value="Eukaryota"/>
</dbReference>
<dbReference type="OMA" id="IDCRDIG"/>
<keyword evidence="2" id="KW-0521">NADP</keyword>
<dbReference type="InterPro" id="IPR051164">
    <property type="entry name" value="NmrA-like_oxidored"/>
</dbReference>
<dbReference type="GeneID" id="16076983"/>
<keyword evidence="5" id="KW-1185">Reference proteome</keyword>
<evidence type="ECO:0000256" key="1">
    <source>
        <dbReference type="ARBA" id="ARBA00006328"/>
    </source>
</evidence>
<evidence type="ECO:0000313" key="4">
    <source>
        <dbReference type="EMBL" id="EGD82215.1"/>
    </source>
</evidence>
<dbReference type="STRING" id="946362.F2U3M1"/>
<evidence type="ECO:0000256" key="2">
    <source>
        <dbReference type="ARBA" id="ARBA00022857"/>
    </source>
</evidence>
<name>F2U3M1_SALR5</name>
<feature type="domain" description="NmrA-like" evidence="3">
    <location>
        <begin position="3"/>
        <end position="261"/>
    </location>
</feature>
<dbReference type="Pfam" id="PF05368">
    <property type="entry name" value="NmrA"/>
    <property type="match status" value="1"/>
</dbReference>
<dbReference type="SUPFAM" id="SSF51735">
    <property type="entry name" value="NAD(P)-binding Rossmann-fold domains"/>
    <property type="match status" value="1"/>
</dbReference>